<comment type="caution">
    <text evidence="1">The sequence shown here is derived from an EMBL/GenBank/DDBJ whole genome shotgun (WGS) entry which is preliminary data.</text>
</comment>
<organism evidence="1 2">
    <name type="scientific">Hypothenemus hampei</name>
    <name type="common">Coffee berry borer</name>
    <dbReference type="NCBI Taxonomy" id="57062"/>
    <lineage>
        <taxon>Eukaryota</taxon>
        <taxon>Metazoa</taxon>
        <taxon>Ecdysozoa</taxon>
        <taxon>Arthropoda</taxon>
        <taxon>Hexapoda</taxon>
        <taxon>Insecta</taxon>
        <taxon>Pterygota</taxon>
        <taxon>Neoptera</taxon>
        <taxon>Endopterygota</taxon>
        <taxon>Coleoptera</taxon>
        <taxon>Polyphaga</taxon>
        <taxon>Cucujiformia</taxon>
        <taxon>Curculionidae</taxon>
        <taxon>Scolytinae</taxon>
        <taxon>Hypothenemus</taxon>
    </lineage>
</organism>
<accession>A0ABD1ELN9</accession>
<evidence type="ECO:0000313" key="1">
    <source>
        <dbReference type="EMBL" id="KAL1497411.1"/>
    </source>
</evidence>
<name>A0ABD1ELN9_HYPHA</name>
<reference evidence="1 2" key="1">
    <citation type="submission" date="2024-05" db="EMBL/GenBank/DDBJ databases">
        <title>Genetic variation in Jamaican populations of the coffee berry borer (Hypothenemus hampei).</title>
        <authorList>
            <person name="Errbii M."/>
            <person name="Myrie A."/>
        </authorList>
    </citation>
    <scope>NUCLEOTIDE SEQUENCE [LARGE SCALE GENOMIC DNA]</scope>
    <source>
        <strain evidence="1">JA-Hopewell-2020-01-JO</strain>
        <tissue evidence="1">Whole body</tissue>
    </source>
</reference>
<dbReference type="Proteomes" id="UP001566132">
    <property type="component" value="Unassembled WGS sequence"/>
</dbReference>
<sequence>MCSRNFFTKIWGSGGISSLIKNSPGILREIPYSISAAVAFMSSLKLVWSPRSIVDIYRDCNLTLKITIGVYHLKQASSYTREHMSDELYVHQEELDILRVKLQSRHTSSKQYQLWIRYEKDSFDPIRGWYCQCKNGARTVGCCAHIASVL</sequence>
<evidence type="ECO:0008006" key="3">
    <source>
        <dbReference type="Google" id="ProtNLM"/>
    </source>
</evidence>
<evidence type="ECO:0000313" key="2">
    <source>
        <dbReference type="Proteomes" id="UP001566132"/>
    </source>
</evidence>
<gene>
    <name evidence="1" type="ORF">ABEB36_008388</name>
</gene>
<dbReference type="EMBL" id="JBDJPC010000006">
    <property type="protein sequence ID" value="KAL1497411.1"/>
    <property type="molecule type" value="Genomic_DNA"/>
</dbReference>
<keyword evidence="2" id="KW-1185">Reference proteome</keyword>
<dbReference type="AlphaFoldDB" id="A0ABD1ELN9"/>
<proteinExistence type="predicted"/>
<protein>
    <recommendedName>
        <fullName evidence="3">SWIM-type domain-containing protein</fullName>
    </recommendedName>
</protein>